<proteinExistence type="predicted"/>
<feature type="transmembrane region" description="Helical" evidence="1">
    <location>
        <begin position="199"/>
        <end position="219"/>
    </location>
</feature>
<reference evidence="3 5" key="1">
    <citation type="journal article" date="2014" name="ISME J.">
        <title>Trehalose/2-sulfotrehalose biosynthesis and glycine-betaine uptake are widely spread mechanisms for osmoadaptation in the Halobacteriales.</title>
        <authorList>
            <person name="Youssef N.H."/>
            <person name="Savage-Ashlock K.N."/>
            <person name="McCully A.L."/>
            <person name="Luedtke B."/>
            <person name="Shaw E.I."/>
            <person name="Hoff W.D."/>
            <person name="Elshahed M.S."/>
        </authorList>
    </citation>
    <scope>NUCLEOTIDE SEQUENCE [LARGE SCALE GENOMIC DNA]</scope>
    <source>
        <strain evidence="3 5">DX253</strain>
    </source>
</reference>
<feature type="transmembrane region" description="Helical" evidence="1">
    <location>
        <begin position="131"/>
        <end position="148"/>
    </location>
</feature>
<dbReference type="OrthoDB" id="204502at2157"/>
<dbReference type="Proteomes" id="UP000003751">
    <property type="component" value="Unassembled WGS sequence"/>
</dbReference>
<evidence type="ECO:0000313" key="5">
    <source>
        <dbReference type="Proteomes" id="UP000003751"/>
    </source>
</evidence>
<keyword evidence="1" id="KW-0812">Transmembrane</keyword>
<reference evidence="6" key="3">
    <citation type="submission" date="2016-11" db="EMBL/GenBank/DDBJ databases">
        <authorList>
            <person name="Varghese N."/>
            <person name="Submissions S."/>
        </authorList>
    </citation>
    <scope>NUCLEOTIDE SEQUENCE [LARGE SCALE GENOMIC DNA]</scope>
    <source>
        <strain evidence="6">DX253</strain>
    </source>
</reference>
<reference evidence="4" key="2">
    <citation type="submission" date="2016-11" db="EMBL/GenBank/DDBJ databases">
        <authorList>
            <person name="Jaros S."/>
            <person name="Januszkiewicz K."/>
            <person name="Wedrychowicz H."/>
        </authorList>
    </citation>
    <scope>NUCLEOTIDE SEQUENCE [LARGE SCALE GENOMIC DNA]</scope>
    <source>
        <strain evidence="4">DX253</strain>
    </source>
</reference>
<gene>
    <name evidence="4" type="ORF">SAMN05444342_3571</name>
    <name evidence="3" type="ORF">ZOD2009_00210</name>
</gene>
<accession>E7QMM6</accession>
<dbReference type="EMBL" id="FRAN01000006">
    <property type="protein sequence ID" value="SHL33774.1"/>
    <property type="molecule type" value="Genomic_DNA"/>
</dbReference>
<dbReference type="EMBL" id="AEMG01000001">
    <property type="protein sequence ID" value="EFW94210.1"/>
    <property type="molecule type" value="Genomic_DNA"/>
</dbReference>
<evidence type="ECO:0000259" key="2">
    <source>
        <dbReference type="Pfam" id="PF26514"/>
    </source>
</evidence>
<feature type="transmembrane region" description="Helical" evidence="1">
    <location>
        <begin position="168"/>
        <end position="193"/>
    </location>
</feature>
<evidence type="ECO:0000256" key="1">
    <source>
        <dbReference type="SAM" id="Phobius"/>
    </source>
</evidence>
<dbReference type="AlphaFoldDB" id="E7QMM6"/>
<keyword evidence="1" id="KW-0472">Membrane</keyword>
<dbReference type="Proteomes" id="UP000184203">
    <property type="component" value="Unassembled WGS sequence"/>
</dbReference>
<keyword evidence="6" id="KW-1185">Reference proteome</keyword>
<dbReference type="STRING" id="797209.GCA_000376445_04056"/>
<dbReference type="InterPro" id="IPR058486">
    <property type="entry name" value="DUF8173"/>
</dbReference>
<name>E7QMM6_HALPU</name>
<sequence length="288" mass="30388">MRPETVPLLLVALLLVSAQPGVDTVTTVFDGTQDVPGDAGAVVVADGTVTIPNNTRTTTSLYVIGGTARIEGTLDGRLVQLAGNVTVGSSGTVTDQYQVFGGDREIATDAAVDPDVVAEPVMQERSPIESLTIFLLQAVILGVVSFVVGRRYSEFLANVRHSIRNHPVVSGTVGLLTTVTLLALFVFMAFTIILLPVSLLGLLGGVFVYLYAYISIGSMLGQWMPTDKPGVATAAGAVLFFMASRVLSFFPIVGESLLIAVAVIAMGAVFITYFGLREFQPPQLPPVE</sequence>
<dbReference type="RefSeq" id="WP_007975881.1">
    <property type="nucleotide sequence ID" value="NZ_AEMG01000001.1"/>
</dbReference>
<dbReference type="PATRIC" id="fig|797209.4.peg.30"/>
<evidence type="ECO:0000313" key="3">
    <source>
        <dbReference type="EMBL" id="EFW94210.1"/>
    </source>
</evidence>
<feature type="domain" description="DUF8173" evidence="2">
    <location>
        <begin position="118"/>
        <end position="271"/>
    </location>
</feature>
<dbReference type="eggNOG" id="arCOG04555">
    <property type="taxonomic scope" value="Archaea"/>
</dbReference>
<dbReference type="Pfam" id="PF26514">
    <property type="entry name" value="DUF8173"/>
    <property type="match status" value="1"/>
</dbReference>
<feature type="transmembrane region" description="Helical" evidence="1">
    <location>
        <begin position="256"/>
        <end position="276"/>
    </location>
</feature>
<organism evidence="3 5">
    <name type="scientific">Haladaptatus paucihalophilus DX253</name>
    <dbReference type="NCBI Taxonomy" id="797209"/>
    <lineage>
        <taxon>Archaea</taxon>
        <taxon>Methanobacteriati</taxon>
        <taxon>Methanobacteriota</taxon>
        <taxon>Stenosarchaea group</taxon>
        <taxon>Halobacteria</taxon>
        <taxon>Halobacteriales</taxon>
        <taxon>Haladaptataceae</taxon>
        <taxon>Haladaptatus</taxon>
    </lineage>
</organism>
<feature type="transmembrane region" description="Helical" evidence="1">
    <location>
        <begin position="231"/>
        <end position="250"/>
    </location>
</feature>
<keyword evidence="1" id="KW-1133">Transmembrane helix</keyword>
<evidence type="ECO:0000313" key="6">
    <source>
        <dbReference type="Proteomes" id="UP000184203"/>
    </source>
</evidence>
<protein>
    <recommendedName>
        <fullName evidence="2">DUF8173 domain-containing protein</fullName>
    </recommendedName>
</protein>
<evidence type="ECO:0000313" key="4">
    <source>
        <dbReference type="EMBL" id="SHL33774.1"/>
    </source>
</evidence>